<protein>
    <submittedName>
        <fullName evidence="1">Hemin uptake protein HemP</fullName>
    </submittedName>
</protein>
<dbReference type="Pfam" id="PF10636">
    <property type="entry name" value="hemP"/>
    <property type="match status" value="1"/>
</dbReference>
<keyword evidence="2" id="KW-1185">Reference proteome</keyword>
<sequence length="61" mass="6643">MTSAEATARPVGSLSLPLAAREVPSVSSDALLRGARELVIRHQGGEYRLRLTRNDKLILTK</sequence>
<proteinExistence type="predicted"/>
<organism evidence="1 2">
    <name type="scientific">Dyella lutea</name>
    <dbReference type="NCBI Taxonomy" id="2950441"/>
    <lineage>
        <taxon>Bacteria</taxon>
        <taxon>Pseudomonadati</taxon>
        <taxon>Pseudomonadota</taxon>
        <taxon>Gammaproteobacteria</taxon>
        <taxon>Lysobacterales</taxon>
        <taxon>Rhodanobacteraceae</taxon>
        <taxon>Dyella</taxon>
    </lineage>
</organism>
<comment type="caution">
    <text evidence="1">The sequence shown here is derived from an EMBL/GenBank/DDBJ whole genome shotgun (WGS) entry which is preliminary data.</text>
</comment>
<gene>
    <name evidence="1" type="ORF">NC595_05560</name>
</gene>
<evidence type="ECO:0000313" key="1">
    <source>
        <dbReference type="EMBL" id="MCP1373521.1"/>
    </source>
</evidence>
<dbReference type="InterPro" id="IPR019600">
    <property type="entry name" value="Hemin_uptake_protein_HemP"/>
</dbReference>
<dbReference type="Gene3D" id="2.10.70.10">
    <property type="entry name" value="Complement Module, domain 1"/>
    <property type="match status" value="1"/>
</dbReference>
<dbReference type="EMBL" id="JAMZEK010000001">
    <property type="protein sequence ID" value="MCP1373521.1"/>
    <property type="molecule type" value="Genomic_DNA"/>
</dbReference>
<reference evidence="1 2" key="1">
    <citation type="submission" date="2022-06" db="EMBL/GenBank/DDBJ databases">
        <title>Dyella sp. Sa strain:Sa Genome sequencing.</title>
        <authorList>
            <person name="Park S."/>
        </authorList>
    </citation>
    <scope>NUCLEOTIDE SEQUENCE [LARGE SCALE GENOMIC DNA]</scope>
    <source>
        <strain evidence="1 2">Sa</strain>
    </source>
</reference>
<name>A0ABT1F851_9GAMM</name>
<evidence type="ECO:0000313" key="2">
    <source>
        <dbReference type="Proteomes" id="UP001204615"/>
    </source>
</evidence>
<dbReference type="Proteomes" id="UP001204615">
    <property type="component" value="Unassembled WGS sequence"/>
</dbReference>
<accession>A0ABT1F851</accession>